<dbReference type="SMART" id="SM00822">
    <property type="entry name" value="PKS_KR"/>
    <property type="match status" value="1"/>
</dbReference>
<dbReference type="InterPro" id="IPR002347">
    <property type="entry name" value="SDR_fam"/>
</dbReference>
<dbReference type="GO" id="GO:0016491">
    <property type="term" value="F:oxidoreductase activity"/>
    <property type="evidence" value="ECO:0007669"/>
    <property type="project" value="UniProtKB-KW"/>
</dbReference>
<comment type="subcellular location">
    <subcellularLocation>
        <location evidence="1">Peroxisome</location>
    </subcellularLocation>
</comment>
<dbReference type="AlphaFoldDB" id="A0A3S8V2X8"/>
<evidence type="ECO:0000256" key="1">
    <source>
        <dbReference type="ARBA" id="ARBA00004275"/>
    </source>
</evidence>
<evidence type="ECO:0000313" key="7">
    <source>
        <dbReference type="EMBL" id="AZL94339.1"/>
    </source>
</evidence>
<dbReference type="InterPro" id="IPR051687">
    <property type="entry name" value="Peroxisomal_Beta-Oxidation"/>
</dbReference>
<dbReference type="InterPro" id="IPR003033">
    <property type="entry name" value="SCP2_sterol-bd_dom"/>
</dbReference>
<proteinExistence type="evidence at transcript level"/>
<dbReference type="InterPro" id="IPR036291">
    <property type="entry name" value="NAD(P)-bd_dom_sf"/>
</dbReference>
<dbReference type="EMBL" id="MK265778">
    <property type="protein sequence ID" value="AZL94339.1"/>
    <property type="molecule type" value="mRNA"/>
</dbReference>
<dbReference type="PROSITE" id="PS00061">
    <property type="entry name" value="ADH_SHORT"/>
    <property type="match status" value="1"/>
</dbReference>
<dbReference type="PRINTS" id="PR00080">
    <property type="entry name" value="SDRFAMILY"/>
</dbReference>
<name>A0A3S8V2X8_9APIC</name>
<feature type="compositionally biased region" description="Low complexity" evidence="5">
    <location>
        <begin position="455"/>
        <end position="476"/>
    </location>
</feature>
<protein>
    <submittedName>
        <fullName evidence="8">Hydroxysteroid 17-beta dehydrogenase 4</fullName>
    </submittedName>
</protein>
<evidence type="ECO:0000256" key="5">
    <source>
        <dbReference type="SAM" id="MobiDB-lite"/>
    </source>
</evidence>
<dbReference type="Gene3D" id="3.30.1050.10">
    <property type="entry name" value="SCP2 sterol-binding domain"/>
    <property type="match status" value="2"/>
</dbReference>
<dbReference type="Pfam" id="PF00106">
    <property type="entry name" value="adh_short"/>
    <property type="match status" value="1"/>
</dbReference>
<dbReference type="InterPro" id="IPR057326">
    <property type="entry name" value="KR_dom"/>
</dbReference>
<dbReference type="Gene3D" id="1.10.287.4290">
    <property type="match status" value="1"/>
</dbReference>
<dbReference type="PANTHER" id="PTHR45024:SF2">
    <property type="entry name" value="SCP2 DOMAIN-CONTAINING PROTEIN"/>
    <property type="match status" value="1"/>
</dbReference>
<sequence length="604" mass="66314">MTISFQNQVAVVTGAGGGLGRTYALMLASKGAQVVVNDFGGSVKGDLNSNSGATRPADKVVSEIIASGGIAIANYDSVENGSKIIETAIKSFGKIDILINNAGILRDVSFGKMTEKDFDLIMEIHLKGTYNCCKAAWPHMQKQNYGRIIVTSSAAGLFGNFGQVNYSSAKSSLLGFGKSLAFEGARKNIFVNCIAPLAGTRMTETIMSKDLVDALRPQYVTPVVCYLVSKNCKENGSVFEIGAGWVAKVRHERSPGYFFPLNFSPENVETHWNEVINFSNTKKNTYPETLNDSITLVLDQVMNKSNNENHPQANEINSSKIFKMMDSYLKAYPKEGKAIVNKIGCIFDFNIKTSEVTPPNYFYRIDLKNGNGSIKEGPLDGADASFTLSDRTFVDMTTGKANPRMSVQKGLIKVKGNMSAMMKFNNSIFPRITEELLAMNTDDAILAYTQGTNQTSNSSLKETSNSSSKETSNSPKESMIVKLKQYDLKCGPIIENIMNQIEMSSVQKKLEKVNFIYQLDLLKSQGAKPISFTLDLKSKPPVGYFGSPTKFDTLFTLTDENFYNIMTGKLNPQTAFIQGKMKIKGSMAAAMKFTPNLFSYDSKI</sequence>
<dbReference type="SUPFAM" id="SSF55718">
    <property type="entry name" value="SCP-like"/>
    <property type="match status" value="2"/>
</dbReference>
<evidence type="ECO:0000256" key="2">
    <source>
        <dbReference type="ARBA" id="ARBA00006484"/>
    </source>
</evidence>
<feature type="domain" description="Ketoreductase" evidence="6">
    <location>
        <begin position="8"/>
        <end position="200"/>
    </location>
</feature>
<evidence type="ECO:0000313" key="8">
    <source>
        <dbReference type="EMBL" id="AZL94340.1"/>
    </source>
</evidence>
<accession>A0A3S8V2X8</accession>
<dbReference type="EMBL" id="MK265813">
    <property type="protein sequence ID" value="AZL94340.1"/>
    <property type="molecule type" value="mRNA"/>
</dbReference>
<evidence type="ECO:0000259" key="6">
    <source>
        <dbReference type="SMART" id="SM00822"/>
    </source>
</evidence>
<keyword evidence="3" id="KW-0560">Oxidoreductase</keyword>
<dbReference type="CDD" id="cd05353">
    <property type="entry name" value="hydroxyacyl-CoA-like_DH_SDR_c-like"/>
    <property type="match status" value="1"/>
</dbReference>
<dbReference type="PRINTS" id="PR00081">
    <property type="entry name" value="GDHRDH"/>
</dbReference>
<comment type="similarity">
    <text evidence="2">Belongs to the short-chain dehydrogenases/reductases (SDR) family.</text>
</comment>
<feature type="region of interest" description="Disordered" evidence="5">
    <location>
        <begin position="454"/>
        <end position="476"/>
    </location>
</feature>
<dbReference type="InterPro" id="IPR020904">
    <property type="entry name" value="Sc_DH/Rdtase_CS"/>
</dbReference>
<dbReference type="SUPFAM" id="SSF51735">
    <property type="entry name" value="NAD(P)-binding Rossmann-fold domains"/>
    <property type="match status" value="1"/>
</dbReference>
<keyword evidence="4" id="KW-0576">Peroxisome</keyword>
<dbReference type="Pfam" id="PF02036">
    <property type="entry name" value="SCP2"/>
    <property type="match status" value="2"/>
</dbReference>
<dbReference type="PANTHER" id="PTHR45024">
    <property type="entry name" value="DEHYDROGENASES, SHORT CHAIN"/>
    <property type="match status" value="1"/>
</dbReference>
<dbReference type="Gene3D" id="3.40.50.720">
    <property type="entry name" value="NAD(P)-binding Rossmann-like Domain"/>
    <property type="match status" value="1"/>
</dbReference>
<organism evidence="8">
    <name type="scientific">Nephromyces sp. MMRI</name>
    <dbReference type="NCBI Taxonomy" id="2496275"/>
    <lineage>
        <taxon>Eukaryota</taxon>
        <taxon>Sar</taxon>
        <taxon>Alveolata</taxon>
        <taxon>Apicomplexa</taxon>
        <taxon>Aconoidasida</taxon>
        <taxon>Nephromycida</taxon>
        <taxon>Nephromyces</taxon>
    </lineage>
</organism>
<evidence type="ECO:0000256" key="4">
    <source>
        <dbReference type="ARBA" id="ARBA00023140"/>
    </source>
</evidence>
<dbReference type="GO" id="GO:0005777">
    <property type="term" value="C:peroxisome"/>
    <property type="evidence" value="ECO:0007669"/>
    <property type="project" value="UniProtKB-SubCell"/>
</dbReference>
<evidence type="ECO:0000256" key="3">
    <source>
        <dbReference type="ARBA" id="ARBA00023002"/>
    </source>
</evidence>
<dbReference type="InterPro" id="IPR036527">
    <property type="entry name" value="SCP2_sterol-bd_dom_sf"/>
</dbReference>
<reference evidence="8" key="1">
    <citation type="journal article" date="2018" name="Genome Biol. Evol.">
        <title>Nephromyces encodes a urate metabolism pathway and predicted peroxisomes, demonstrating these are not ancient losses of apicomplexans.</title>
        <authorList>
            <person name="Paight C."/>
            <person name="Slamovits C.H."/>
            <person name="Saffo M.B."/>
            <person name="Lane C.E."/>
        </authorList>
    </citation>
    <scope>NUCLEOTIDE SEQUENCE</scope>
    <source>
        <strain evidence="8">Neph44</strain>
        <strain evidence="7">Neph9</strain>
    </source>
</reference>